<name>A0A0M7BB31_9RHOB</name>
<reference evidence="10 11" key="1">
    <citation type="submission" date="2015-09" db="EMBL/GenBank/DDBJ databases">
        <authorList>
            <person name="Jackson K.R."/>
            <person name="Lunt B.L."/>
            <person name="Fisher J.N.B."/>
            <person name="Gardner A.V."/>
            <person name="Bailey M.E."/>
            <person name="Deus L.M."/>
            <person name="Earl A.S."/>
            <person name="Gibby P.D."/>
            <person name="Hartmann K.A."/>
            <person name="Liu J.E."/>
            <person name="Manci A.M."/>
            <person name="Nielsen D.A."/>
            <person name="Solomon M.B."/>
            <person name="Breakwell D.P."/>
            <person name="Burnett S.H."/>
            <person name="Grose J.H."/>
        </authorList>
    </citation>
    <scope>NUCLEOTIDE SEQUENCE [LARGE SCALE GENOMIC DNA]</scope>
    <source>
        <strain evidence="10 11">CECT 7799</strain>
    </source>
</reference>
<dbReference type="GO" id="GO:0051302">
    <property type="term" value="P:regulation of cell division"/>
    <property type="evidence" value="ECO:0007669"/>
    <property type="project" value="InterPro"/>
</dbReference>
<evidence type="ECO:0000313" key="11">
    <source>
        <dbReference type="Proteomes" id="UP000049455"/>
    </source>
</evidence>
<evidence type="ECO:0000256" key="1">
    <source>
        <dbReference type="ARBA" id="ARBA00006291"/>
    </source>
</evidence>
<keyword evidence="3 6" id="KW-0717">Septation</keyword>
<dbReference type="GO" id="GO:0000902">
    <property type="term" value="P:cell morphogenesis"/>
    <property type="evidence" value="ECO:0007669"/>
    <property type="project" value="InterPro"/>
</dbReference>
<dbReference type="InterPro" id="IPR005526">
    <property type="entry name" value="Septum_form_inhib_MinC_C"/>
</dbReference>
<dbReference type="InterPro" id="IPR016098">
    <property type="entry name" value="CAP/MinC_C"/>
</dbReference>
<dbReference type="Proteomes" id="UP000049455">
    <property type="component" value="Unassembled WGS sequence"/>
</dbReference>
<evidence type="ECO:0000256" key="7">
    <source>
        <dbReference type="SAM" id="MobiDB-lite"/>
    </source>
</evidence>
<evidence type="ECO:0000313" key="10">
    <source>
        <dbReference type="EMBL" id="CUH39997.1"/>
    </source>
</evidence>
<dbReference type="Pfam" id="PF05209">
    <property type="entry name" value="MinC_N"/>
    <property type="match status" value="1"/>
</dbReference>
<dbReference type="PANTHER" id="PTHR34108:SF1">
    <property type="entry name" value="SEPTUM SITE-DETERMINING PROTEIN MINC"/>
    <property type="match status" value="1"/>
</dbReference>
<evidence type="ECO:0000256" key="4">
    <source>
        <dbReference type="ARBA" id="ARBA00023306"/>
    </source>
</evidence>
<feature type="compositionally biased region" description="Low complexity" evidence="7">
    <location>
        <begin position="131"/>
        <end position="143"/>
    </location>
</feature>
<dbReference type="PANTHER" id="PTHR34108">
    <property type="entry name" value="SEPTUM SITE-DETERMINING PROTEIN MINC"/>
    <property type="match status" value="1"/>
</dbReference>
<dbReference type="Pfam" id="PF03775">
    <property type="entry name" value="MinC_C"/>
    <property type="match status" value="1"/>
</dbReference>
<dbReference type="GO" id="GO:1901891">
    <property type="term" value="P:regulation of cell septum assembly"/>
    <property type="evidence" value="ECO:0007669"/>
    <property type="project" value="InterPro"/>
</dbReference>
<dbReference type="InterPro" id="IPR013033">
    <property type="entry name" value="MinC"/>
</dbReference>
<dbReference type="NCBIfam" id="TIGR01222">
    <property type="entry name" value="minC"/>
    <property type="match status" value="1"/>
</dbReference>
<evidence type="ECO:0000256" key="5">
    <source>
        <dbReference type="ARBA" id="ARBA00025606"/>
    </source>
</evidence>
<accession>A0A0M7BB31</accession>
<dbReference type="AlphaFoldDB" id="A0A0M7BB31"/>
<feature type="region of interest" description="Disordered" evidence="7">
    <location>
        <begin position="122"/>
        <end position="143"/>
    </location>
</feature>
<dbReference type="SUPFAM" id="SSF63848">
    <property type="entry name" value="Cell-division inhibitor MinC, C-terminal domain"/>
    <property type="match status" value="1"/>
</dbReference>
<dbReference type="Gene3D" id="3.30.70.260">
    <property type="match status" value="1"/>
</dbReference>
<evidence type="ECO:0000259" key="9">
    <source>
        <dbReference type="Pfam" id="PF05209"/>
    </source>
</evidence>
<dbReference type="EMBL" id="CYPR01000184">
    <property type="protein sequence ID" value="CUH39997.1"/>
    <property type="molecule type" value="Genomic_DNA"/>
</dbReference>
<dbReference type="HAMAP" id="MF_00267">
    <property type="entry name" value="MinC"/>
    <property type="match status" value="1"/>
</dbReference>
<evidence type="ECO:0000256" key="2">
    <source>
        <dbReference type="ARBA" id="ARBA00022618"/>
    </source>
</evidence>
<feature type="domain" description="Septum formation inhibitor MinC N-terminal" evidence="9">
    <location>
        <begin position="20"/>
        <end position="91"/>
    </location>
</feature>
<protein>
    <recommendedName>
        <fullName evidence="6">Probable septum site-determining protein MinC</fullName>
    </recommendedName>
</protein>
<gene>
    <name evidence="6 10" type="primary">minC</name>
    <name evidence="10" type="ORF">JSE7799_02726</name>
</gene>
<keyword evidence="2 6" id="KW-0132">Cell division</keyword>
<comment type="similarity">
    <text evidence="1 6">Belongs to the MinC family.</text>
</comment>
<dbReference type="GO" id="GO:0000917">
    <property type="term" value="P:division septum assembly"/>
    <property type="evidence" value="ECO:0007669"/>
    <property type="project" value="UniProtKB-KW"/>
</dbReference>
<sequence>MQRQDVQTEAVASPASVKPFQIRGRFFTAVALRLDARVDDAFLAALDAQISQAPAFFDDAPVVIDLQKVAEILPKPELVRLIDALKGRGLSVFGIQNGTEEQITAARAAGLIPLRGGREVPLERTARSSDPAPKAAPARPEAATRLITEPVRSGQRIFNDRGDLVVVASVSAGAELIAEGSIHVYGQLRGRALAGVNGDTKARIFCQSLDAELLAIAGLYQTSEGLGSEIRNERVQVFLRDEMLCIEKLR</sequence>
<organism evidence="10 11">
    <name type="scientific">Jannaschia seosinensis</name>
    <dbReference type="NCBI Taxonomy" id="313367"/>
    <lineage>
        <taxon>Bacteria</taxon>
        <taxon>Pseudomonadati</taxon>
        <taxon>Pseudomonadota</taxon>
        <taxon>Alphaproteobacteria</taxon>
        <taxon>Rhodobacterales</taxon>
        <taxon>Roseobacteraceae</taxon>
        <taxon>Jannaschia</taxon>
    </lineage>
</organism>
<dbReference type="InterPro" id="IPR036145">
    <property type="entry name" value="MinC_C_sf"/>
</dbReference>
<comment type="function">
    <text evidence="5 6">Cell division inhibitor that blocks the formation of polar Z ring septums. Rapidly oscillates between the poles of the cell to destabilize FtsZ filaments that have formed before they mature into polar Z rings. Prevents FtsZ polymerization.</text>
</comment>
<evidence type="ECO:0000256" key="6">
    <source>
        <dbReference type="HAMAP-Rule" id="MF_00267"/>
    </source>
</evidence>
<dbReference type="InterPro" id="IPR007874">
    <property type="entry name" value="MinC_N"/>
</dbReference>
<dbReference type="Gene3D" id="2.160.20.70">
    <property type="match status" value="1"/>
</dbReference>
<evidence type="ECO:0000256" key="3">
    <source>
        <dbReference type="ARBA" id="ARBA00023210"/>
    </source>
</evidence>
<keyword evidence="11" id="KW-1185">Reference proteome</keyword>
<dbReference type="OrthoDB" id="9794530at2"/>
<proteinExistence type="inferred from homology"/>
<keyword evidence="4 6" id="KW-0131">Cell cycle</keyword>
<feature type="domain" description="Septum formation inhibitor MinC C-terminal" evidence="8">
    <location>
        <begin position="147"/>
        <end position="247"/>
    </location>
</feature>
<comment type="subunit">
    <text evidence="6">Interacts with MinD and FtsZ.</text>
</comment>
<evidence type="ECO:0000259" key="8">
    <source>
        <dbReference type="Pfam" id="PF03775"/>
    </source>
</evidence>
<dbReference type="STRING" id="313367.JSE7799_02726"/>